<evidence type="ECO:0000256" key="1">
    <source>
        <dbReference type="SAM" id="Phobius"/>
    </source>
</evidence>
<keyword evidence="1" id="KW-0472">Membrane</keyword>
<protein>
    <submittedName>
        <fullName evidence="2">Uncharacterized protein</fullName>
    </submittedName>
</protein>
<feature type="transmembrane region" description="Helical" evidence="1">
    <location>
        <begin position="52"/>
        <end position="70"/>
    </location>
</feature>
<proteinExistence type="predicted"/>
<keyword evidence="3" id="KW-1185">Reference proteome</keyword>
<evidence type="ECO:0000313" key="2">
    <source>
        <dbReference type="EMBL" id="GAA0861052.1"/>
    </source>
</evidence>
<keyword evidence="1" id="KW-1133">Transmembrane helix</keyword>
<accession>A0ABN1LVZ9</accession>
<organism evidence="2 3">
    <name type="scientific">Sphingopyxis soli</name>
    <dbReference type="NCBI Taxonomy" id="592051"/>
    <lineage>
        <taxon>Bacteria</taxon>
        <taxon>Pseudomonadati</taxon>
        <taxon>Pseudomonadota</taxon>
        <taxon>Alphaproteobacteria</taxon>
        <taxon>Sphingomonadales</taxon>
        <taxon>Sphingomonadaceae</taxon>
        <taxon>Sphingopyxis</taxon>
    </lineage>
</organism>
<comment type="caution">
    <text evidence="2">The sequence shown here is derived from an EMBL/GenBank/DDBJ whole genome shotgun (WGS) entry which is preliminary data.</text>
</comment>
<evidence type="ECO:0000313" key="3">
    <source>
        <dbReference type="Proteomes" id="UP001500738"/>
    </source>
</evidence>
<feature type="transmembrane region" description="Helical" evidence="1">
    <location>
        <begin position="82"/>
        <end position="100"/>
    </location>
</feature>
<dbReference type="EMBL" id="BAAAFE010000002">
    <property type="protein sequence ID" value="GAA0861052.1"/>
    <property type="molecule type" value="Genomic_DNA"/>
</dbReference>
<dbReference type="Proteomes" id="UP001500738">
    <property type="component" value="Unassembled WGS sequence"/>
</dbReference>
<name>A0ABN1LVZ9_9SPHN</name>
<dbReference type="RefSeq" id="WP_215354439.1">
    <property type="nucleotide sequence ID" value="NZ_BAAAFE010000002.1"/>
</dbReference>
<gene>
    <name evidence="2" type="ORF">GCM10009115_02140</name>
</gene>
<sequence length="107" mass="11601">MTQSDEAIDAMLGAALAPPARPGDRAFLVRVERRIDAEAALARAERRFWKSFAFEALAIGALLAALWLLSSSDLLAPLAGPAHWGLAPPLLLVLALWFAGTQRLRRL</sequence>
<reference evidence="2 3" key="1">
    <citation type="journal article" date="2019" name="Int. J. Syst. Evol. Microbiol.">
        <title>The Global Catalogue of Microorganisms (GCM) 10K type strain sequencing project: providing services to taxonomists for standard genome sequencing and annotation.</title>
        <authorList>
            <consortium name="The Broad Institute Genomics Platform"/>
            <consortium name="The Broad Institute Genome Sequencing Center for Infectious Disease"/>
            <person name="Wu L."/>
            <person name="Ma J."/>
        </authorList>
    </citation>
    <scope>NUCLEOTIDE SEQUENCE [LARGE SCALE GENOMIC DNA]</scope>
    <source>
        <strain evidence="2 3">JCM 15910</strain>
    </source>
</reference>
<keyword evidence="1" id="KW-0812">Transmembrane</keyword>